<dbReference type="EMBL" id="JAQQPZ010000005">
    <property type="protein sequence ID" value="MDD8059223.1"/>
    <property type="molecule type" value="Genomic_DNA"/>
</dbReference>
<name>A0ABT5TLY9_9GAMM</name>
<comment type="caution">
    <text evidence="1">The sequence shown here is derived from an EMBL/GenBank/DDBJ whole genome shotgun (WGS) entry which is preliminary data.</text>
</comment>
<organism evidence="1 2">
    <name type="scientific">Shewanella metallivivens</name>
    <dbReference type="NCBI Taxonomy" id="2872342"/>
    <lineage>
        <taxon>Bacteria</taxon>
        <taxon>Pseudomonadati</taxon>
        <taxon>Pseudomonadota</taxon>
        <taxon>Gammaproteobacteria</taxon>
        <taxon>Alteromonadales</taxon>
        <taxon>Shewanellaceae</taxon>
        <taxon>Shewanella</taxon>
    </lineage>
</organism>
<evidence type="ECO:0000313" key="1">
    <source>
        <dbReference type="EMBL" id="MDD8059223.1"/>
    </source>
</evidence>
<evidence type="ECO:0000313" key="2">
    <source>
        <dbReference type="Proteomes" id="UP001213691"/>
    </source>
</evidence>
<proteinExistence type="predicted"/>
<protein>
    <submittedName>
        <fullName evidence="1">Uncharacterized protein</fullName>
    </submittedName>
</protein>
<dbReference type="RefSeq" id="WP_238106396.1">
    <property type="nucleotide sequence ID" value="NZ_JAQQPZ010000005.1"/>
</dbReference>
<reference evidence="1 2" key="1">
    <citation type="submission" date="2023-02" db="EMBL/GenBank/DDBJ databases">
        <title>Genome sequence of Shewanella metallivivens ER-Te-42B-Light, sp. nov., enriched from sulfide tube worms (Riftia pachyptila) isolated from Explorer Ridge in the Pacific Ocean.</title>
        <authorList>
            <person name="Maltman C."/>
            <person name="Kuzyk S.B."/>
            <person name="Kyndt J.A."/>
            <person name="Yurkov V."/>
        </authorList>
    </citation>
    <scope>NUCLEOTIDE SEQUENCE [LARGE SCALE GENOMIC DNA]</scope>
    <source>
        <strain evidence="1 2">ER-Te-42B-Light</strain>
    </source>
</reference>
<sequence>MIDDKKIPLSQLSNGSDKIRNVQFAVDRIVWKVGEPTQFPSNLLDDSFAKALIKYFNSPYFRKNVSESSSLSHYRRSVDVYLAVMSFNNFTETPVDSIYHLIEAYLKKQVEDKVLSSTLEYRIYNAIKSPAHTLSKVRVTTRKQKNLPLLRSIDFTEDERLSLVLAGKNANKKANPEKDDKSINARVGDIIDQLELGFEDASAFMISMRAFCAFYISEWGAIRDAIFEQFPNEIARHIARYEAGKDCHMSNAVIEGNKSSGISLFNPQVCFDITKGINHPLLTERFVTEYMAVNSGKKNLSEAAKTIWDWSSKQSTSSEYDWISVIEKQYTSTSSLRARKLCYASSDYTKKLGGDLYKNTEEQFRGTLLSVFPTKEILGISKAEEICMACILSSDRHQPANLRWMTLGDITVTDNSVSTIIDVDSFKRRASLTSGRDYDDLNEDYCSFNVDSGETYKRNQGIYNALLCYRDQLLRSHSLGMSEKEKQYREDDLWMFDGIRFSNKTKMNGAALVGKYFKFFRGYESNFGITLCAIEGTLSNKYVLEKCPQAALFLENVSKIYEPNPTKVNPDTGVKPLAMNLISKAALNLKAAKRYSSAEITVKDISRIEVDDRHSVLATERDAALDFHTPKTRTQYVDKLPDYLTESVDFGARVGDEFVRMAKELSLSEYNSSAVMSMADIRAKLGIQTTAEKEIEQLNDLFSKLNNEGAVFNDLGIIKERDQKIIIIRHPIVIAKIKNEIAVIDKQLYRLGYSNSERVKKALVKYMYLNMILREKFTPAEIKESDDLYGDVELPSGDILI</sequence>
<keyword evidence="2" id="KW-1185">Reference proteome</keyword>
<gene>
    <name evidence="1" type="ORF">PQR79_08825</name>
</gene>
<accession>A0ABT5TLY9</accession>
<dbReference type="Proteomes" id="UP001213691">
    <property type="component" value="Unassembled WGS sequence"/>
</dbReference>